<gene>
    <name evidence="2" type="ORF">RchiOBHm_Chr1g0317551</name>
</gene>
<organism evidence="2 3">
    <name type="scientific">Rosa chinensis</name>
    <name type="common">China rose</name>
    <dbReference type="NCBI Taxonomy" id="74649"/>
    <lineage>
        <taxon>Eukaryota</taxon>
        <taxon>Viridiplantae</taxon>
        <taxon>Streptophyta</taxon>
        <taxon>Embryophyta</taxon>
        <taxon>Tracheophyta</taxon>
        <taxon>Spermatophyta</taxon>
        <taxon>Magnoliopsida</taxon>
        <taxon>eudicotyledons</taxon>
        <taxon>Gunneridae</taxon>
        <taxon>Pentapetalae</taxon>
        <taxon>rosids</taxon>
        <taxon>fabids</taxon>
        <taxon>Rosales</taxon>
        <taxon>Rosaceae</taxon>
        <taxon>Rosoideae</taxon>
        <taxon>Rosoideae incertae sedis</taxon>
        <taxon>Rosa</taxon>
    </lineage>
</organism>
<dbReference type="Proteomes" id="UP000238479">
    <property type="component" value="Chromosome 1"/>
</dbReference>
<dbReference type="EMBL" id="PDCK01000039">
    <property type="protein sequence ID" value="PRQ54786.1"/>
    <property type="molecule type" value="Genomic_DNA"/>
</dbReference>
<dbReference type="PROSITE" id="PS51257">
    <property type="entry name" value="PROKAR_LIPOPROTEIN"/>
    <property type="match status" value="1"/>
</dbReference>
<evidence type="ECO:0000313" key="3">
    <source>
        <dbReference type="Proteomes" id="UP000238479"/>
    </source>
</evidence>
<keyword evidence="1" id="KW-0812">Transmembrane</keyword>
<comment type="caution">
    <text evidence="2">The sequence shown here is derived from an EMBL/GenBank/DDBJ whole genome shotgun (WGS) entry which is preliminary data.</text>
</comment>
<keyword evidence="3" id="KW-1185">Reference proteome</keyword>
<keyword evidence="1" id="KW-1133">Transmembrane helix</keyword>
<protein>
    <submittedName>
        <fullName evidence="2">Uncharacterized protein</fullName>
    </submittedName>
</protein>
<accession>A0A2P6S7Y5</accession>
<evidence type="ECO:0000313" key="2">
    <source>
        <dbReference type="EMBL" id="PRQ54786.1"/>
    </source>
</evidence>
<feature type="transmembrane region" description="Helical" evidence="1">
    <location>
        <begin position="37"/>
        <end position="56"/>
    </location>
</feature>
<evidence type="ECO:0000256" key="1">
    <source>
        <dbReference type="SAM" id="Phobius"/>
    </source>
</evidence>
<reference evidence="2 3" key="1">
    <citation type="journal article" date="2018" name="Nat. Genet.">
        <title>The Rosa genome provides new insights in the design of modern roses.</title>
        <authorList>
            <person name="Bendahmane M."/>
        </authorList>
    </citation>
    <scope>NUCLEOTIDE SEQUENCE [LARGE SCALE GENOMIC DNA]</scope>
    <source>
        <strain evidence="3">cv. Old Blush</strain>
    </source>
</reference>
<dbReference type="AlphaFoldDB" id="A0A2P6S7Y5"/>
<dbReference type="Gramene" id="PRQ54786">
    <property type="protein sequence ID" value="PRQ54786"/>
    <property type="gene ID" value="RchiOBHm_Chr1g0317551"/>
</dbReference>
<name>A0A2P6S7Y5_ROSCH</name>
<sequence length="57" mass="6604">MRYHLVSCSVLALIGLVGCKTSVCSLCWLAARKWILIYWLSFSWMPIIAKTNLIMLW</sequence>
<keyword evidence="1" id="KW-0472">Membrane</keyword>
<proteinExistence type="predicted"/>